<dbReference type="RefSeq" id="WP_374346877.1">
    <property type="nucleotide sequence ID" value="NZ_JBHTLQ010000105.1"/>
</dbReference>
<accession>A0ABW3TAJ3</accession>
<dbReference type="SUPFAM" id="SSF52091">
    <property type="entry name" value="SpoIIaa-like"/>
    <property type="match status" value="1"/>
</dbReference>
<comment type="caution">
    <text evidence="2">The sequence shown here is derived from an EMBL/GenBank/DDBJ whole genome shotgun (WGS) entry which is preliminary data.</text>
</comment>
<keyword evidence="3" id="KW-1185">Reference proteome</keyword>
<sequence length="104" mass="10767">MSIDAAAAQAAGPATVSLAPVLDLQAAEPLRAELMSLRGRPLDVDASQVSRLGGLCLQVLMSARKIWAEDGVALTLNQPSLAFSEQLAAFGNPELHCEPEGGLS</sequence>
<evidence type="ECO:0000313" key="2">
    <source>
        <dbReference type="EMBL" id="MFD1193002.1"/>
    </source>
</evidence>
<dbReference type="EMBL" id="JBHTLQ010000105">
    <property type="protein sequence ID" value="MFD1193002.1"/>
    <property type="molecule type" value="Genomic_DNA"/>
</dbReference>
<evidence type="ECO:0000259" key="1">
    <source>
        <dbReference type="Pfam" id="PF13466"/>
    </source>
</evidence>
<dbReference type="Gene3D" id="3.30.750.24">
    <property type="entry name" value="STAS domain"/>
    <property type="match status" value="1"/>
</dbReference>
<dbReference type="Pfam" id="PF13466">
    <property type="entry name" value="STAS_2"/>
    <property type="match status" value="1"/>
</dbReference>
<reference evidence="3" key="1">
    <citation type="journal article" date="2019" name="Int. J. Syst. Evol. Microbiol.">
        <title>The Global Catalogue of Microorganisms (GCM) 10K type strain sequencing project: providing services to taxonomists for standard genome sequencing and annotation.</title>
        <authorList>
            <consortium name="The Broad Institute Genomics Platform"/>
            <consortium name="The Broad Institute Genome Sequencing Center for Infectious Disease"/>
            <person name="Wu L."/>
            <person name="Ma J."/>
        </authorList>
    </citation>
    <scope>NUCLEOTIDE SEQUENCE [LARGE SCALE GENOMIC DNA]</scope>
    <source>
        <strain evidence="3">CCUG 55074</strain>
    </source>
</reference>
<gene>
    <name evidence="2" type="ORF">ACFQ27_20645</name>
</gene>
<dbReference type="InterPro" id="IPR058548">
    <property type="entry name" value="MlaB-like_STAS"/>
</dbReference>
<feature type="domain" description="MlaB-like STAS" evidence="1">
    <location>
        <begin position="16"/>
        <end position="91"/>
    </location>
</feature>
<dbReference type="InterPro" id="IPR036513">
    <property type="entry name" value="STAS_dom_sf"/>
</dbReference>
<proteinExistence type="predicted"/>
<name>A0ABW3TAJ3_9CAUL</name>
<dbReference type="Proteomes" id="UP001597216">
    <property type="component" value="Unassembled WGS sequence"/>
</dbReference>
<organism evidence="2 3">
    <name type="scientific">Phenylobacterium conjunctum</name>
    <dbReference type="NCBI Taxonomy" id="1298959"/>
    <lineage>
        <taxon>Bacteria</taxon>
        <taxon>Pseudomonadati</taxon>
        <taxon>Pseudomonadota</taxon>
        <taxon>Alphaproteobacteria</taxon>
        <taxon>Caulobacterales</taxon>
        <taxon>Caulobacteraceae</taxon>
        <taxon>Phenylobacterium</taxon>
    </lineage>
</organism>
<evidence type="ECO:0000313" key="3">
    <source>
        <dbReference type="Proteomes" id="UP001597216"/>
    </source>
</evidence>
<protein>
    <submittedName>
        <fullName evidence="2">STAS domain-containing protein</fullName>
    </submittedName>
</protein>